<evidence type="ECO:0000259" key="2">
    <source>
        <dbReference type="PROSITE" id="PS51471"/>
    </source>
</evidence>
<dbReference type="InterPro" id="IPR044861">
    <property type="entry name" value="IPNS-like_FE2OG_OXY"/>
</dbReference>
<dbReference type="InterPro" id="IPR027443">
    <property type="entry name" value="IPNS-like_sf"/>
</dbReference>
<evidence type="ECO:0000313" key="3">
    <source>
        <dbReference type="EMBL" id="OWM77641.1"/>
    </source>
</evidence>
<keyword evidence="1" id="KW-0408">Iron</keyword>
<comment type="similarity">
    <text evidence="1">Belongs to the iron/ascorbate-dependent oxidoreductase family.</text>
</comment>
<dbReference type="PANTHER" id="PTHR47990">
    <property type="entry name" value="2-OXOGLUTARATE (2OG) AND FE(II)-DEPENDENT OXYGENASE SUPERFAMILY PROTEIN-RELATED"/>
    <property type="match status" value="1"/>
</dbReference>
<evidence type="ECO:0000256" key="1">
    <source>
        <dbReference type="RuleBase" id="RU003682"/>
    </source>
</evidence>
<accession>A0A218WZI6</accession>
<gene>
    <name evidence="3" type="ORF">CDL15_Pgr017041</name>
</gene>
<comment type="caution">
    <text evidence="3">The sequence shown here is derived from an EMBL/GenBank/DDBJ whole genome shotgun (WGS) entry which is preliminary data.</text>
</comment>
<name>A0A218WZI6_PUNGR</name>
<dbReference type="PROSITE" id="PS51471">
    <property type="entry name" value="FE2OG_OXY"/>
    <property type="match status" value="1"/>
</dbReference>
<dbReference type="Pfam" id="PF03171">
    <property type="entry name" value="2OG-FeII_Oxy"/>
    <property type="match status" value="1"/>
</dbReference>
<dbReference type="GO" id="GO:0016491">
    <property type="term" value="F:oxidoreductase activity"/>
    <property type="evidence" value="ECO:0007669"/>
    <property type="project" value="UniProtKB-KW"/>
</dbReference>
<dbReference type="InterPro" id="IPR005123">
    <property type="entry name" value="Oxoglu/Fe-dep_dioxygenase_dom"/>
</dbReference>
<protein>
    <recommendedName>
        <fullName evidence="2">Fe2OG dioxygenase domain-containing protein</fullName>
    </recommendedName>
</protein>
<dbReference type="AlphaFoldDB" id="A0A218WZI6"/>
<dbReference type="EMBL" id="MTKT01002534">
    <property type="protein sequence ID" value="OWM77641.1"/>
    <property type="molecule type" value="Genomic_DNA"/>
</dbReference>
<dbReference type="GO" id="GO:0046872">
    <property type="term" value="F:metal ion binding"/>
    <property type="evidence" value="ECO:0007669"/>
    <property type="project" value="UniProtKB-KW"/>
</dbReference>
<dbReference type="InterPro" id="IPR050231">
    <property type="entry name" value="Iron_ascorbate_oxido_reductase"/>
</dbReference>
<evidence type="ECO:0000313" key="4">
    <source>
        <dbReference type="Proteomes" id="UP000197138"/>
    </source>
</evidence>
<sequence length="247" mass="28742">MTRNGDFVPLEPVYQNRMLTTKVPRTPLVEALNIDHAETLEECQNFTNLMWPAGNDRSCKADHSYTEFIERLEAMVMRMVFDSYGQKCYKSYADAATLLLRFLKYKKPHDVKSNINPIAHTDKSFISFLHQNNVRGLEVMTKDGEWFTFEPSPSSFMIMAGDAFVAWSNGRIKACYHRVAVREENEVRYSLGVFSYQKGMIKTPDELIDEERPQQFKPFDHVDFLCYRDSSDNRVKAQSLIKTYWGV</sequence>
<feature type="domain" description="Fe2OG dioxygenase" evidence="2">
    <location>
        <begin position="94"/>
        <end position="198"/>
    </location>
</feature>
<dbReference type="SUPFAM" id="SSF51197">
    <property type="entry name" value="Clavaminate synthase-like"/>
    <property type="match status" value="1"/>
</dbReference>
<keyword evidence="1" id="KW-0479">Metal-binding</keyword>
<organism evidence="3 4">
    <name type="scientific">Punica granatum</name>
    <name type="common">Pomegranate</name>
    <dbReference type="NCBI Taxonomy" id="22663"/>
    <lineage>
        <taxon>Eukaryota</taxon>
        <taxon>Viridiplantae</taxon>
        <taxon>Streptophyta</taxon>
        <taxon>Embryophyta</taxon>
        <taxon>Tracheophyta</taxon>
        <taxon>Spermatophyta</taxon>
        <taxon>Magnoliopsida</taxon>
        <taxon>eudicotyledons</taxon>
        <taxon>Gunneridae</taxon>
        <taxon>Pentapetalae</taxon>
        <taxon>rosids</taxon>
        <taxon>malvids</taxon>
        <taxon>Myrtales</taxon>
        <taxon>Lythraceae</taxon>
        <taxon>Punica</taxon>
    </lineage>
</organism>
<dbReference type="Gene3D" id="2.60.120.330">
    <property type="entry name" value="B-lactam Antibiotic, Isopenicillin N Synthase, Chain"/>
    <property type="match status" value="1"/>
</dbReference>
<keyword evidence="1" id="KW-0560">Oxidoreductase</keyword>
<reference evidence="4" key="1">
    <citation type="journal article" date="2017" name="Plant J.">
        <title>The pomegranate (Punica granatum L.) genome and the genomics of punicalagin biosynthesis.</title>
        <authorList>
            <person name="Qin G."/>
            <person name="Xu C."/>
            <person name="Ming R."/>
            <person name="Tang H."/>
            <person name="Guyot R."/>
            <person name="Kramer E.M."/>
            <person name="Hu Y."/>
            <person name="Yi X."/>
            <person name="Qi Y."/>
            <person name="Xu X."/>
            <person name="Gao Z."/>
            <person name="Pan H."/>
            <person name="Jian J."/>
            <person name="Tian Y."/>
            <person name="Yue Z."/>
            <person name="Xu Y."/>
        </authorList>
    </citation>
    <scope>NUCLEOTIDE SEQUENCE [LARGE SCALE GENOMIC DNA]</scope>
    <source>
        <strain evidence="4">cv. Dabenzi</strain>
    </source>
</reference>
<dbReference type="Proteomes" id="UP000197138">
    <property type="component" value="Unassembled WGS sequence"/>
</dbReference>
<proteinExistence type="inferred from homology"/>